<organism evidence="2 3">
    <name type="scientific">Mytilus galloprovincialis</name>
    <name type="common">Mediterranean mussel</name>
    <dbReference type="NCBI Taxonomy" id="29158"/>
    <lineage>
        <taxon>Eukaryota</taxon>
        <taxon>Metazoa</taxon>
        <taxon>Spiralia</taxon>
        <taxon>Lophotrochozoa</taxon>
        <taxon>Mollusca</taxon>
        <taxon>Bivalvia</taxon>
        <taxon>Autobranchia</taxon>
        <taxon>Pteriomorphia</taxon>
        <taxon>Mytilida</taxon>
        <taxon>Mytiloidea</taxon>
        <taxon>Mytilidae</taxon>
        <taxon>Mytilinae</taxon>
        <taxon>Mytilus</taxon>
    </lineage>
</organism>
<accession>A0A8B6BY32</accession>
<reference evidence="2" key="1">
    <citation type="submission" date="2018-11" db="EMBL/GenBank/DDBJ databases">
        <authorList>
            <person name="Alioto T."/>
            <person name="Alioto T."/>
        </authorList>
    </citation>
    <scope>NUCLEOTIDE SEQUENCE</scope>
</reference>
<sequence>MIEWLEANPVLYNKKLNLYKDTAKKEKLWRDEAVEMGKSVDKKLRSGSGDGELTERDDWVLRNFEFLRPHIYEVQKKTIVSMKRKLEGTPMFGDDTENIADEIIDSASTSSFKPSDTTMPQSVAASKSKKDKFTEESLLTGLEERSQQMMAINHQLLERMKPSSNRERDTFVDWIKSVVNDFDNDIWRQFQQEISTTLYRYIGENDKLKKIKESGVTIPSTARQPQQSLQGQTQGCPAMWQPQPSQWPGQPSSSVSVWQSQDANWVSQQFPHQRQQTTDAAATFDATGTATNILRDRYIES</sequence>
<evidence type="ECO:0008006" key="4">
    <source>
        <dbReference type="Google" id="ProtNLM"/>
    </source>
</evidence>
<keyword evidence="3" id="KW-1185">Reference proteome</keyword>
<name>A0A8B6BY32_MYTGA</name>
<dbReference type="Proteomes" id="UP000596742">
    <property type="component" value="Unassembled WGS sequence"/>
</dbReference>
<proteinExistence type="predicted"/>
<gene>
    <name evidence="2" type="ORF">MGAL_10B063804</name>
</gene>
<evidence type="ECO:0000313" key="3">
    <source>
        <dbReference type="Proteomes" id="UP000596742"/>
    </source>
</evidence>
<dbReference type="EMBL" id="UYJE01000915">
    <property type="protein sequence ID" value="VDH97581.1"/>
    <property type="molecule type" value="Genomic_DNA"/>
</dbReference>
<dbReference type="OrthoDB" id="6181218at2759"/>
<dbReference type="AlphaFoldDB" id="A0A8B6BY32"/>
<feature type="region of interest" description="Disordered" evidence="1">
    <location>
        <begin position="107"/>
        <end position="130"/>
    </location>
</feature>
<protein>
    <recommendedName>
        <fullName evidence="4">MADF domain-containing protein</fullName>
    </recommendedName>
</protein>
<evidence type="ECO:0000256" key="1">
    <source>
        <dbReference type="SAM" id="MobiDB-lite"/>
    </source>
</evidence>
<feature type="compositionally biased region" description="Polar residues" evidence="1">
    <location>
        <begin position="107"/>
        <end position="125"/>
    </location>
</feature>
<evidence type="ECO:0000313" key="2">
    <source>
        <dbReference type="EMBL" id="VDH97581.1"/>
    </source>
</evidence>
<comment type="caution">
    <text evidence="2">The sequence shown here is derived from an EMBL/GenBank/DDBJ whole genome shotgun (WGS) entry which is preliminary data.</text>
</comment>